<name>A0ACC3BZG5_PYRYE</name>
<keyword evidence="2" id="KW-1185">Reference proteome</keyword>
<organism evidence="1 2">
    <name type="scientific">Pyropia yezoensis</name>
    <name type="common">Susabi-nori</name>
    <name type="synonym">Porphyra yezoensis</name>
    <dbReference type="NCBI Taxonomy" id="2788"/>
    <lineage>
        <taxon>Eukaryota</taxon>
        <taxon>Rhodophyta</taxon>
        <taxon>Bangiophyceae</taxon>
        <taxon>Bangiales</taxon>
        <taxon>Bangiaceae</taxon>
        <taxon>Pyropia</taxon>
    </lineage>
</organism>
<dbReference type="Proteomes" id="UP000798662">
    <property type="component" value="Chromosome 2"/>
</dbReference>
<accession>A0ACC3BZG5</accession>
<gene>
    <name evidence="1" type="ORF">I4F81_005840</name>
</gene>
<evidence type="ECO:0000313" key="1">
    <source>
        <dbReference type="EMBL" id="KAK1863282.1"/>
    </source>
</evidence>
<comment type="caution">
    <text evidence="1">The sequence shown here is derived from an EMBL/GenBank/DDBJ whole genome shotgun (WGS) entry which is preliminary data.</text>
</comment>
<reference evidence="1" key="1">
    <citation type="submission" date="2019-11" db="EMBL/GenBank/DDBJ databases">
        <title>Nori genome reveals adaptations in red seaweeds to the harsh intertidal environment.</title>
        <authorList>
            <person name="Wang D."/>
            <person name="Mao Y."/>
        </authorList>
    </citation>
    <scope>NUCLEOTIDE SEQUENCE</scope>
    <source>
        <tissue evidence="1">Gametophyte</tissue>
    </source>
</reference>
<evidence type="ECO:0000313" key="2">
    <source>
        <dbReference type="Proteomes" id="UP000798662"/>
    </source>
</evidence>
<protein>
    <submittedName>
        <fullName evidence="1">Uncharacterized protein</fullName>
    </submittedName>
</protein>
<dbReference type="EMBL" id="CM020619">
    <property type="protein sequence ID" value="KAK1863282.1"/>
    <property type="molecule type" value="Genomic_DNA"/>
</dbReference>
<proteinExistence type="predicted"/>
<sequence length="221" mass="22798">MASRSTTGGDGGSGGGSSAAGSGGGGGAVTPFVFPPFHAFPPAYTVQPAAATRARQVELWVACILDYCRHYRLFWLGVEGHGGLFRNDAVDRRLSPKDAHFFLSALVSRGGGRWEGTAGGGGAAAAVGGSGSSGAGGGRVLVYWRSPSAWGDLIYKWVEATARNGTVLTLYEVRLGEDARGQEFYDLDVQLACDALAALQAAGKCALFSSDASDDLGVKFL</sequence>